<dbReference type="CDD" id="cd00165">
    <property type="entry name" value="S4"/>
    <property type="match status" value="1"/>
</dbReference>
<proteinExistence type="inferred from homology"/>
<dbReference type="InterPro" id="IPR020094">
    <property type="entry name" value="TruA/RsuA/RluB/E/F_N"/>
</dbReference>
<dbReference type="EC" id="5.4.99.-" evidence="7"/>
<dbReference type="InterPro" id="IPR006145">
    <property type="entry name" value="PsdUridine_synth_RsuA/RluA"/>
</dbReference>
<comment type="similarity">
    <text evidence="1 7">Belongs to the pseudouridine synthase RsuA family.</text>
</comment>
<dbReference type="InterPro" id="IPR050343">
    <property type="entry name" value="RsuA_PseudoU_synthase"/>
</dbReference>
<dbReference type="CDD" id="cd02553">
    <property type="entry name" value="PseudoU_synth_RsuA"/>
    <property type="match status" value="1"/>
</dbReference>
<evidence type="ECO:0000313" key="9">
    <source>
        <dbReference type="EMBL" id="GAA3911932.1"/>
    </source>
</evidence>
<dbReference type="SUPFAM" id="SSF55120">
    <property type="entry name" value="Pseudouridine synthase"/>
    <property type="match status" value="1"/>
</dbReference>
<dbReference type="InterPro" id="IPR002942">
    <property type="entry name" value="S4_RNA-bd"/>
</dbReference>
<dbReference type="Gene3D" id="3.30.70.580">
    <property type="entry name" value="Pseudouridine synthase I, catalytic domain, N-terminal subdomain"/>
    <property type="match status" value="1"/>
</dbReference>
<evidence type="ECO:0000256" key="2">
    <source>
        <dbReference type="ARBA" id="ARBA00022884"/>
    </source>
</evidence>
<comment type="function">
    <text evidence="5">Responsible for synthesis of pseudouridine from uracil-516 in 16S ribosomal RNA.</text>
</comment>
<evidence type="ECO:0000313" key="10">
    <source>
        <dbReference type="Proteomes" id="UP001501565"/>
    </source>
</evidence>
<sequence length="229" mass="25731">MRLDKYLCHNASITRSEAKKAIKKKQVTVNESIITDPSLHISIDDEVCINDTPIRHLGTQYLMLHKPSGFISSTEDGQYPTVIDLIDEPARGLHPAGRLDVDTTGLVLLTNDGQWAHKVTSPNHECKKQYLVSLDKEITDKAIEMLTAGIYFKSEERKTRPAAVKVIESTLVELTISEGMFHQVKRMFAATGNEVIDLHRSQIGDIILDPTLEPGEYRPLTQQEIESIR</sequence>
<dbReference type="Pfam" id="PF00849">
    <property type="entry name" value="PseudoU_synth_2"/>
    <property type="match status" value="1"/>
</dbReference>
<evidence type="ECO:0000256" key="1">
    <source>
        <dbReference type="ARBA" id="ARBA00008348"/>
    </source>
</evidence>
<dbReference type="InterPro" id="IPR000748">
    <property type="entry name" value="PsdUridine_synth_RsuA/RluB/E/F"/>
</dbReference>
<evidence type="ECO:0000256" key="6">
    <source>
        <dbReference type="PROSITE-ProRule" id="PRU00182"/>
    </source>
</evidence>
<organism evidence="9 10">
    <name type="scientific">Litoribacillus peritrichatus</name>
    <dbReference type="NCBI Taxonomy" id="718191"/>
    <lineage>
        <taxon>Bacteria</taxon>
        <taxon>Pseudomonadati</taxon>
        <taxon>Pseudomonadota</taxon>
        <taxon>Gammaproteobacteria</taxon>
        <taxon>Oceanospirillales</taxon>
        <taxon>Oceanospirillaceae</taxon>
        <taxon>Litoribacillus</taxon>
    </lineage>
</organism>
<keyword evidence="2 6" id="KW-0694">RNA-binding</keyword>
<dbReference type="Gene3D" id="3.10.290.10">
    <property type="entry name" value="RNA-binding S4 domain"/>
    <property type="match status" value="1"/>
</dbReference>
<dbReference type="InterPro" id="IPR018496">
    <property type="entry name" value="PsdUridine_synth_RsuA/RluB_CS"/>
</dbReference>
<dbReference type="NCBIfam" id="NF008097">
    <property type="entry name" value="PRK10839.1"/>
    <property type="match status" value="1"/>
</dbReference>
<dbReference type="PANTHER" id="PTHR47683:SF4">
    <property type="entry name" value="PSEUDOURIDINE SYNTHASE"/>
    <property type="match status" value="1"/>
</dbReference>
<evidence type="ECO:0000256" key="3">
    <source>
        <dbReference type="ARBA" id="ARBA00023235"/>
    </source>
</evidence>
<dbReference type="PROSITE" id="PS50889">
    <property type="entry name" value="S4"/>
    <property type="match status" value="1"/>
</dbReference>
<name>A0ABP7M2K1_9GAMM</name>
<gene>
    <name evidence="9" type="primary">rsuA</name>
    <name evidence="9" type="ORF">GCM10022277_03260</name>
</gene>
<dbReference type="Proteomes" id="UP001501565">
    <property type="component" value="Unassembled WGS sequence"/>
</dbReference>
<dbReference type="PANTHER" id="PTHR47683">
    <property type="entry name" value="PSEUDOURIDINE SYNTHASE FAMILY PROTEIN-RELATED"/>
    <property type="match status" value="1"/>
</dbReference>
<evidence type="ECO:0000259" key="8">
    <source>
        <dbReference type="SMART" id="SM00363"/>
    </source>
</evidence>
<dbReference type="InterPro" id="IPR020103">
    <property type="entry name" value="PsdUridine_synth_cat_dom_sf"/>
</dbReference>
<dbReference type="NCBIfam" id="TIGR00093">
    <property type="entry name" value="pseudouridine synthase"/>
    <property type="match status" value="1"/>
</dbReference>
<feature type="domain" description="RNA-binding S4" evidence="8">
    <location>
        <begin position="1"/>
        <end position="58"/>
    </location>
</feature>
<keyword evidence="3 7" id="KW-0413">Isomerase</keyword>
<reference evidence="10" key="1">
    <citation type="journal article" date="2019" name="Int. J. Syst. Evol. Microbiol.">
        <title>The Global Catalogue of Microorganisms (GCM) 10K type strain sequencing project: providing services to taxonomists for standard genome sequencing and annotation.</title>
        <authorList>
            <consortium name="The Broad Institute Genomics Platform"/>
            <consortium name="The Broad Institute Genome Sequencing Center for Infectious Disease"/>
            <person name="Wu L."/>
            <person name="Ma J."/>
        </authorList>
    </citation>
    <scope>NUCLEOTIDE SEQUENCE [LARGE SCALE GENOMIC DNA]</scope>
    <source>
        <strain evidence="10">JCM 17551</strain>
    </source>
</reference>
<dbReference type="Gene3D" id="3.30.70.1560">
    <property type="entry name" value="Alpha-L RNA-binding motif"/>
    <property type="match status" value="1"/>
</dbReference>
<evidence type="ECO:0000256" key="7">
    <source>
        <dbReference type="RuleBase" id="RU003887"/>
    </source>
</evidence>
<dbReference type="RefSeq" id="WP_344794801.1">
    <property type="nucleotide sequence ID" value="NZ_BAABBN010000004.1"/>
</dbReference>
<evidence type="ECO:0000256" key="5">
    <source>
        <dbReference type="ARBA" id="ARBA00037590"/>
    </source>
</evidence>
<accession>A0ABP7M2K1</accession>
<comment type="caution">
    <text evidence="9">The sequence shown here is derived from an EMBL/GenBank/DDBJ whole genome shotgun (WGS) entry which is preliminary data.</text>
</comment>
<dbReference type="PROSITE" id="PS01149">
    <property type="entry name" value="PSI_RSU"/>
    <property type="match status" value="1"/>
</dbReference>
<dbReference type="InterPro" id="IPR042092">
    <property type="entry name" value="PsdUridine_s_RsuA/RluB/E/F_cat"/>
</dbReference>
<comment type="catalytic activity">
    <reaction evidence="4">
        <text>uridine(516) in 16S rRNA = pseudouridine(516) in 16S rRNA</text>
        <dbReference type="Rhea" id="RHEA:38867"/>
        <dbReference type="Rhea" id="RHEA-COMP:10089"/>
        <dbReference type="Rhea" id="RHEA-COMP:10090"/>
        <dbReference type="ChEBI" id="CHEBI:65314"/>
        <dbReference type="ChEBI" id="CHEBI:65315"/>
        <dbReference type="EC" id="5.4.99.19"/>
    </reaction>
</comment>
<protein>
    <recommendedName>
        <fullName evidence="7">Pseudouridine synthase</fullName>
        <ecNumber evidence="7">5.4.99.-</ecNumber>
    </recommendedName>
</protein>
<keyword evidence="10" id="KW-1185">Reference proteome</keyword>
<dbReference type="SUPFAM" id="SSF55174">
    <property type="entry name" value="Alpha-L RNA-binding motif"/>
    <property type="match status" value="1"/>
</dbReference>
<dbReference type="SMART" id="SM00363">
    <property type="entry name" value="S4"/>
    <property type="match status" value="1"/>
</dbReference>
<dbReference type="EMBL" id="BAABBN010000004">
    <property type="protein sequence ID" value="GAA3911932.1"/>
    <property type="molecule type" value="Genomic_DNA"/>
</dbReference>
<dbReference type="Pfam" id="PF01479">
    <property type="entry name" value="S4"/>
    <property type="match status" value="1"/>
</dbReference>
<evidence type="ECO:0000256" key="4">
    <source>
        <dbReference type="ARBA" id="ARBA00036749"/>
    </source>
</evidence>
<dbReference type="InterPro" id="IPR036986">
    <property type="entry name" value="S4_RNA-bd_sf"/>
</dbReference>